<dbReference type="AlphaFoldDB" id="A0A443I744"/>
<feature type="region of interest" description="Disordered" evidence="1">
    <location>
        <begin position="123"/>
        <end position="148"/>
    </location>
</feature>
<protein>
    <submittedName>
        <fullName evidence="2">Uncharacterized protein</fullName>
    </submittedName>
</protein>
<evidence type="ECO:0000313" key="3">
    <source>
        <dbReference type="Proteomes" id="UP000283841"/>
    </source>
</evidence>
<dbReference type="EMBL" id="RCNU01000001">
    <property type="protein sequence ID" value="RWQ99871.1"/>
    <property type="molecule type" value="Genomic_DNA"/>
</dbReference>
<reference evidence="2 3" key="1">
    <citation type="journal article" date="2018" name="Front. Microbiol.">
        <title>Genomic and genetic insights into a cosmopolitan fungus, Paecilomyces variotii (Eurotiales).</title>
        <authorList>
            <person name="Urquhart A.S."/>
            <person name="Mondo S.J."/>
            <person name="Makela M.R."/>
            <person name="Hane J.K."/>
            <person name="Wiebenga A."/>
            <person name="He G."/>
            <person name="Mihaltcheva S."/>
            <person name="Pangilinan J."/>
            <person name="Lipzen A."/>
            <person name="Barry K."/>
            <person name="de Vries R.P."/>
            <person name="Grigoriev I.V."/>
            <person name="Idnurm A."/>
        </authorList>
    </citation>
    <scope>NUCLEOTIDE SEQUENCE [LARGE SCALE GENOMIC DNA]</scope>
    <source>
        <strain evidence="2 3">CBS 101075</strain>
    </source>
</reference>
<dbReference type="RefSeq" id="XP_028489516.1">
    <property type="nucleotide sequence ID" value="XM_028628696.1"/>
</dbReference>
<comment type="caution">
    <text evidence="2">The sequence shown here is derived from an EMBL/GenBank/DDBJ whole genome shotgun (WGS) entry which is preliminary data.</text>
</comment>
<gene>
    <name evidence="2" type="ORF">C8Q69DRAFT_440934</name>
</gene>
<name>A0A443I744_BYSSP</name>
<accession>A0A443I744</accession>
<organism evidence="2 3">
    <name type="scientific">Byssochlamys spectabilis</name>
    <name type="common">Paecilomyces variotii</name>
    <dbReference type="NCBI Taxonomy" id="264951"/>
    <lineage>
        <taxon>Eukaryota</taxon>
        <taxon>Fungi</taxon>
        <taxon>Dikarya</taxon>
        <taxon>Ascomycota</taxon>
        <taxon>Pezizomycotina</taxon>
        <taxon>Eurotiomycetes</taxon>
        <taxon>Eurotiomycetidae</taxon>
        <taxon>Eurotiales</taxon>
        <taxon>Thermoascaceae</taxon>
        <taxon>Paecilomyces</taxon>
    </lineage>
</organism>
<proteinExistence type="predicted"/>
<feature type="compositionally biased region" description="Basic and acidic residues" evidence="1">
    <location>
        <begin position="233"/>
        <end position="242"/>
    </location>
</feature>
<dbReference type="VEuPathDB" id="FungiDB:C8Q69DRAFT_440934"/>
<evidence type="ECO:0000256" key="1">
    <source>
        <dbReference type="SAM" id="MobiDB-lite"/>
    </source>
</evidence>
<dbReference type="STRING" id="264951.A0A443I744"/>
<dbReference type="Proteomes" id="UP000283841">
    <property type="component" value="Unassembled WGS sequence"/>
</dbReference>
<keyword evidence="3" id="KW-1185">Reference proteome</keyword>
<sequence length="260" mass="29619">MSSYALPLRGGSVASPYVAGYDYGPRRSQRYPPEGPLYGGVYPQRVPYRPRPVRAAPRHRKREPDVRFEDAMSRLHVTLTDAVNFFKDFDGAFAHETSGIKSYATGPILDKLWQRKILPDKANEVHSARRTSNEGSEGDEGSTSGQQEEAFRDHLSRVHDDMSQAARSRGPGISRSDMDSLGRLRELLMRQYDVLHGISNKVYTSRKYLQEFIKEAEFFRDYMDKTRELWDFGHDRTEKGNESDEGSQEGSNPEETAFGD</sequence>
<evidence type="ECO:0000313" key="2">
    <source>
        <dbReference type="EMBL" id="RWQ99871.1"/>
    </source>
</evidence>
<dbReference type="GeneID" id="39597973"/>
<feature type="region of interest" description="Disordered" evidence="1">
    <location>
        <begin position="233"/>
        <end position="260"/>
    </location>
</feature>